<feature type="transmembrane region" description="Helical" evidence="5">
    <location>
        <begin position="102"/>
        <end position="122"/>
    </location>
</feature>
<comment type="subcellular location">
    <subcellularLocation>
        <location evidence="1">Membrane</location>
        <topology evidence="1">Multi-pass membrane protein</topology>
    </subcellularLocation>
</comment>
<keyword evidence="4 5" id="KW-0472">Membrane</keyword>
<feature type="transmembrane region" description="Helical" evidence="5">
    <location>
        <begin position="28"/>
        <end position="49"/>
    </location>
</feature>
<reference evidence="6" key="1">
    <citation type="submission" date="2022-08" db="EMBL/GenBank/DDBJ databases">
        <authorList>
            <person name="Zhang D."/>
        </authorList>
    </citation>
    <scope>NUCLEOTIDE SEQUENCE</scope>
    <source>
        <strain evidence="6">XJ19-11</strain>
    </source>
</reference>
<keyword evidence="3 5" id="KW-1133">Transmembrane helix</keyword>
<accession>A0A9X2T028</accession>
<comment type="caution">
    <text evidence="6">The sequence shown here is derived from an EMBL/GenBank/DDBJ whole genome shotgun (WGS) entry which is preliminary data.</text>
</comment>
<dbReference type="Pfam" id="PF02674">
    <property type="entry name" value="Colicin_V"/>
    <property type="match status" value="1"/>
</dbReference>
<dbReference type="RefSeq" id="WP_258423066.1">
    <property type="nucleotide sequence ID" value="NZ_JANSUY010000004.1"/>
</dbReference>
<evidence type="ECO:0000256" key="3">
    <source>
        <dbReference type="ARBA" id="ARBA00022989"/>
    </source>
</evidence>
<keyword evidence="7" id="KW-1185">Reference proteome</keyword>
<name>A0A9X2T028_9BACT</name>
<dbReference type="PANTHER" id="PTHR37306:SF1">
    <property type="entry name" value="COLICIN V PRODUCTION PROTEIN"/>
    <property type="match status" value="1"/>
</dbReference>
<proteinExistence type="predicted"/>
<evidence type="ECO:0000313" key="6">
    <source>
        <dbReference type="EMBL" id="MCR9015213.1"/>
    </source>
</evidence>
<dbReference type="InterPro" id="IPR003825">
    <property type="entry name" value="Colicin-V_CvpA"/>
</dbReference>
<dbReference type="GO" id="GO:0009403">
    <property type="term" value="P:toxin biosynthetic process"/>
    <property type="evidence" value="ECO:0007669"/>
    <property type="project" value="InterPro"/>
</dbReference>
<evidence type="ECO:0000256" key="2">
    <source>
        <dbReference type="ARBA" id="ARBA00022692"/>
    </source>
</evidence>
<evidence type="ECO:0000256" key="4">
    <source>
        <dbReference type="ARBA" id="ARBA00023136"/>
    </source>
</evidence>
<keyword evidence="2 5" id="KW-0812">Transmembrane</keyword>
<dbReference type="PANTHER" id="PTHR37306">
    <property type="entry name" value="COLICIN V PRODUCTION PROTEIN"/>
    <property type="match status" value="1"/>
</dbReference>
<protein>
    <submittedName>
        <fullName evidence="6">CvpA family protein</fullName>
    </submittedName>
</protein>
<evidence type="ECO:0000256" key="1">
    <source>
        <dbReference type="ARBA" id="ARBA00004141"/>
    </source>
</evidence>
<dbReference type="EMBL" id="JANSUY010000004">
    <property type="protein sequence ID" value="MCR9015213.1"/>
    <property type="molecule type" value="Genomic_DNA"/>
</dbReference>
<dbReference type="Proteomes" id="UP001142175">
    <property type="component" value="Unassembled WGS sequence"/>
</dbReference>
<sequence length="181" mass="20024">MNILDVFIVVFLALGAYSGYKEGLFIGLLSIVAFIFAIILAFHFMNWGANLLAKQVNEMTFLLPFAAFILIFLGVILIIRGLAFLVKKTLDFTILGAVDNMAGGILGLFKTVFILSFFVWLADSFDYSLPKDWTKDSKTYTYLEPIAPVLIDAFDGFTPIIKNTISSIQDLVKNTADGLAD</sequence>
<organism evidence="6 7">
    <name type="scientific">Aquiflexum gelatinilyticum</name>
    <dbReference type="NCBI Taxonomy" id="2961943"/>
    <lineage>
        <taxon>Bacteria</taxon>
        <taxon>Pseudomonadati</taxon>
        <taxon>Bacteroidota</taxon>
        <taxon>Cytophagia</taxon>
        <taxon>Cytophagales</taxon>
        <taxon>Cyclobacteriaceae</taxon>
        <taxon>Aquiflexum</taxon>
    </lineage>
</organism>
<gene>
    <name evidence="6" type="ORF">NU887_09215</name>
</gene>
<evidence type="ECO:0000313" key="7">
    <source>
        <dbReference type="Proteomes" id="UP001142175"/>
    </source>
</evidence>
<evidence type="ECO:0000256" key="5">
    <source>
        <dbReference type="SAM" id="Phobius"/>
    </source>
</evidence>
<dbReference type="AlphaFoldDB" id="A0A9X2T028"/>
<feature type="transmembrane region" description="Helical" evidence="5">
    <location>
        <begin position="61"/>
        <end position="82"/>
    </location>
</feature>
<dbReference type="GO" id="GO:0016020">
    <property type="term" value="C:membrane"/>
    <property type="evidence" value="ECO:0007669"/>
    <property type="project" value="UniProtKB-SubCell"/>
</dbReference>